<reference evidence="1 2" key="1">
    <citation type="submission" date="2018-04" db="EMBL/GenBank/DDBJ databases">
        <title>Pseudomonas sp. nov., isolated from mangrove soil.</title>
        <authorList>
            <person name="Chen C."/>
        </authorList>
    </citation>
    <scope>NUCLEOTIDE SEQUENCE [LARGE SCALE GENOMIC DNA]</scope>
    <source>
        <strain evidence="1 2">TC-11</strain>
    </source>
</reference>
<keyword evidence="2" id="KW-1185">Reference proteome</keyword>
<proteinExistence type="predicted"/>
<evidence type="ECO:0008006" key="3">
    <source>
        <dbReference type="Google" id="ProtNLM"/>
    </source>
</evidence>
<organism evidence="1 2">
    <name type="scientific">Pseudomonas mangrovi</name>
    <dbReference type="NCBI Taxonomy" id="2161748"/>
    <lineage>
        <taxon>Bacteria</taxon>
        <taxon>Pseudomonadati</taxon>
        <taxon>Pseudomonadota</taxon>
        <taxon>Gammaproteobacteria</taxon>
        <taxon>Pseudomonadales</taxon>
        <taxon>Pseudomonadaceae</taxon>
        <taxon>Pseudomonas</taxon>
    </lineage>
</organism>
<dbReference type="Proteomes" id="UP000244064">
    <property type="component" value="Unassembled WGS sequence"/>
</dbReference>
<protein>
    <recommendedName>
        <fullName evidence="3">DUF3509 domain-containing protein</fullName>
    </recommendedName>
</protein>
<accession>A0A2T5PDI6</accession>
<gene>
    <name evidence="1" type="ORF">DBO85_03765</name>
</gene>
<evidence type="ECO:0000313" key="1">
    <source>
        <dbReference type="EMBL" id="PTU75799.1"/>
    </source>
</evidence>
<dbReference type="OrthoDB" id="6890042at2"/>
<sequence length="102" mass="11282">MTERIDIDTAMKLASDAFQPYGCVTGANPEDDSFALTVMNGDGTTLLSISHVHQTQYANPLRLNGVIEQARLDLTHKGCHLQPWSMPWIIDPSTLPETPPNY</sequence>
<dbReference type="EMBL" id="QASN01000006">
    <property type="protein sequence ID" value="PTU75799.1"/>
    <property type="molecule type" value="Genomic_DNA"/>
</dbReference>
<comment type="caution">
    <text evidence="1">The sequence shown here is derived from an EMBL/GenBank/DDBJ whole genome shotgun (WGS) entry which is preliminary data.</text>
</comment>
<dbReference type="RefSeq" id="WP_108105388.1">
    <property type="nucleotide sequence ID" value="NZ_QASN01000006.1"/>
</dbReference>
<evidence type="ECO:0000313" key="2">
    <source>
        <dbReference type="Proteomes" id="UP000244064"/>
    </source>
</evidence>
<dbReference type="AlphaFoldDB" id="A0A2T5PDI6"/>
<name>A0A2T5PDI6_9PSED</name>